<dbReference type="PANTHER" id="PTHR11008">
    <property type="entry name" value="PROTEIN TAKEOUT-LIKE PROTEIN"/>
    <property type="match status" value="1"/>
</dbReference>
<gene>
    <name evidence="1" type="ORF">ANN_09914</name>
</gene>
<reference evidence="1 2" key="1">
    <citation type="journal article" date="2022" name="Allergy">
        <title>Genome assembly and annotation of Periplaneta americana reveal a comprehensive cockroach allergen profile.</title>
        <authorList>
            <person name="Wang L."/>
            <person name="Xiong Q."/>
            <person name="Saelim N."/>
            <person name="Wang L."/>
            <person name="Nong W."/>
            <person name="Wan A.T."/>
            <person name="Shi M."/>
            <person name="Liu X."/>
            <person name="Cao Q."/>
            <person name="Hui J.H.L."/>
            <person name="Sookrung N."/>
            <person name="Leung T.F."/>
            <person name="Tungtrongchitr A."/>
            <person name="Tsui S.K.W."/>
        </authorList>
    </citation>
    <scope>NUCLEOTIDE SEQUENCE [LARGE SCALE GENOMIC DNA]</scope>
    <source>
        <strain evidence="1">PWHHKU_190912</strain>
    </source>
</reference>
<dbReference type="Proteomes" id="UP001148838">
    <property type="component" value="Unassembled WGS sequence"/>
</dbReference>
<evidence type="ECO:0000313" key="2">
    <source>
        <dbReference type="Proteomes" id="UP001148838"/>
    </source>
</evidence>
<dbReference type="EMBL" id="JAJSOF020000005">
    <property type="protein sequence ID" value="KAJ4447905.1"/>
    <property type="molecule type" value="Genomic_DNA"/>
</dbReference>
<comment type="caution">
    <text evidence="1">The sequence shown here is derived from an EMBL/GenBank/DDBJ whole genome shotgun (WGS) entry which is preliminary data.</text>
</comment>
<protein>
    <recommendedName>
        <fullName evidence="3">C2H2-type domain-containing protein</fullName>
    </recommendedName>
</protein>
<dbReference type="Gene3D" id="3.15.10.30">
    <property type="entry name" value="Haemolymph juvenile hormone binding protein"/>
    <property type="match status" value="1"/>
</dbReference>
<sequence length="211" mass="24568">MVSFSVVHYRRYVRFKFVEYGEVRYLPMVDSDCNINECHEVFLGSKSGKHDNATAHTARVSMTAIQKMFDNRVVCHRSDSRLQECLKNSINNVLRNIKNGSTELGLKSLDPLDVPFLEMTQDNGNATIHIEFKNVCFEGLSNTNVTSVKDGNDISVFTKYRYFRFDKSIYRYRIFDSIYRIIYRFSPKFIVFSCGIIIITNNNKIHTTQPR</sequence>
<dbReference type="InterPro" id="IPR010562">
    <property type="entry name" value="Haemolymph_juvenile_hormone-bd"/>
</dbReference>
<dbReference type="InterPro" id="IPR038606">
    <property type="entry name" value="To_sf"/>
</dbReference>
<organism evidence="1 2">
    <name type="scientific">Periplaneta americana</name>
    <name type="common">American cockroach</name>
    <name type="synonym">Blatta americana</name>
    <dbReference type="NCBI Taxonomy" id="6978"/>
    <lineage>
        <taxon>Eukaryota</taxon>
        <taxon>Metazoa</taxon>
        <taxon>Ecdysozoa</taxon>
        <taxon>Arthropoda</taxon>
        <taxon>Hexapoda</taxon>
        <taxon>Insecta</taxon>
        <taxon>Pterygota</taxon>
        <taxon>Neoptera</taxon>
        <taxon>Polyneoptera</taxon>
        <taxon>Dictyoptera</taxon>
        <taxon>Blattodea</taxon>
        <taxon>Blattoidea</taxon>
        <taxon>Blattidae</taxon>
        <taxon>Blattinae</taxon>
        <taxon>Periplaneta</taxon>
    </lineage>
</organism>
<accession>A0ABQ8TQ97</accession>
<evidence type="ECO:0000313" key="1">
    <source>
        <dbReference type="EMBL" id="KAJ4447905.1"/>
    </source>
</evidence>
<name>A0ABQ8TQ97_PERAM</name>
<keyword evidence="2" id="KW-1185">Reference proteome</keyword>
<proteinExistence type="predicted"/>
<evidence type="ECO:0008006" key="3">
    <source>
        <dbReference type="Google" id="ProtNLM"/>
    </source>
</evidence>
<dbReference type="Pfam" id="PF06585">
    <property type="entry name" value="JHBP"/>
    <property type="match status" value="1"/>
</dbReference>
<dbReference type="PANTHER" id="PTHR11008:SF32">
    <property type="entry name" value="CIRCADIAN CLOCK-CONTROLLED PROTEIN DAYWAKE-RELATED"/>
    <property type="match status" value="1"/>
</dbReference>